<dbReference type="InParanoid" id="A0A5C7ELC7"/>
<proteinExistence type="predicted"/>
<gene>
    <name evidence="2" type="ORF">FR698_03485</name>
</gene>
<accession>A0A5C7ELC7</accession>
<keyword evidence="3" id="KW-1185">Reference proteome</keyword>
<evidence type="ECO:0000313" key="2">
    <source>
        <dbReference type="EMBL" id="TXF13140.1"/>
    </source>
</evidence>
<dbReference type="AlphaFoldDB" id="A0A5C7ELC7"/>
<evidence type="ECO:0000256" key="1">
    <source>
        <dbReference type="SAM" id="SignalP"/>
    </source>
</evidence>
<feature type="signal peptide" evidence="1">
    <location>
        <begin position="1"/>
        <end position="24"/>
    </location>
</feature>
<name>A0A5C7ELC7_9PROT</name>
<dbReference type="PANTHER" id="PTHR30024">
    <property type="entry name" value="ALIPHATIC SULFONATES-BINDING PROTEIN-RELATED"/>
    <property type="match status" value="1"/>
</dbReference>
<dbReference type="EMBL" id="VPFL01000003">
    <property type="protein sequence ID" value="TXF13140.1"/>
    <property type="molecule type" value="Genomic_DNA"/>
</dbReference>
<dbReference type="OrthoDB" id="6003871at2"/>
<dbReference type="Gene3D" id="3.40.190.10">
    <property type="entry name" value="Periplasmic binding protein-like II"/>
    <property type="match status" value="2"/>
</dbReference>
<dbReference type="PANTHER" id="PTHR30024:SF2">
    <property type="entry name" value="ABC TRANSPORTER SUBSTRATE-BINDING PROTEIN"/>
    <property type="match status" value="1"/>
</dbReference>
<sequence length="335" mass="36678">MKFHKVSFAILAAALVAFGVPAKAEVSEVRVAKQLGISYLPLMYMENLGLLEKHAKAQGIADLKITWSTFTGGGPMNDALISGNLHFASGGVGPFATLWDRTRGSLGVKGVTAMNSMPLYLNTRNPNVKTIKDFTPKDKIALPSVKVSIQAVTLQMAAEQAFGEGNHGRLDALTVSMGHVDGMAALLSGAGEITAHFTSPPYQYQELAQPGIRRVLSSYEVLGGPATFNVVWTTTKFREANPKVYKAFLAAFEEAIDLINKDKRAAAENYLKWSKEKDTVENIYKILNDPEIEYTTTPKNVMKYVDFLHKVGTLKAKPASWKEMFFPEVHHLPGS</sequence>
<keyword evidence="1" id="KW-0732">Signal</keyword>
<dbReference type="Proteomes" id="UP000321201">
    <property type="component" value="Unassembled WGS sequence"/>
</dbReference>
<dbReference type="SUPFAM" id="SSF53850">
    <property type="entry name" value="Periplasmic binding protein-like II"/>
    <property type="match status" value="1"/>
</dbReference>
<feature type="chain" id="PRO_5023144142" evidence="1">
    <location>
        <begin position="25"/>
        <end position="335"/>
    </location>
</feature>
<organism evidence="2 3">
    <name type="scientific">Pelomicrobium methylotrophicum</name>
    <dbReference type="NCBI Taxonomy" id="2602750"/>
    <lineage>
        <taxon>Bacteria</taxon>
        <taxon>Pseudomonadati</taxon>
        <taxon>Pseudomonadota</taxon>
        <taxon>Hydrogenophilia</taxon>
        <taxon>Hydrogenophilia incertae sedis</taxon>
        <taxon>Pelomicrobium</taxon>
    </lineage>
</organism>
<comment type="caution">
    <text evidence="2">The sequence shown here is derived from an EMBL/GenBank/DDBJ whole genome shotgun (WGS) entry which is preliminary data.</text>
</comment>
<protein>
    <submittedName>
        <fullName evidence="2">ABC transporter substrate-binding protein</fullName>
    </submittedName>
</protein>
<evidence type="ECO:0000313" key="3">
    <source>
        <dbReference type="Proteomes" id="UP000321201"/>
    </source>
</evidence>
<reference evidence="2 3" key="1">
    <citation type="submission" date="2019-08" db="EMBL/GenBank/DDBJ databases">
        <title>Pelomicrobium methylotrophicum gen. nov., sp. nov. a moderately thermophilic, facultatively anaerobic, lithoautotrophic and methylotrophic bacterium isolated from a terrestrial mud volcano.</title>
        <authorList>
            <person name="Slobodkina G.B."/>
            <person name="Merkel A.Y."/>
            <person name="Slobodkin A.I."/>
        </authorList>
    </citation>
    <scope>NUCLEOTIDE SEQUENCE [LARGE SCALE GENOMIC DNA]</scope>
    <source>
        <strain evidence="2 3">SM250</strain>
    </source>
</reference>
<dbReference type="RefSeq" id="WP_147798782.1">
    <property type="nucleotide sequence ID" value="NZ_VPFL01000003.1"/>
</dbReference>